<keyword evidence="4" id="KW-0819">tRNA processing</keyword>
<keyword evidence="2" id="KW-0808">Transferase</keyword>
<feature type="domain" description="DTW" evidence="5">
    <location>
        <begin position="1"/>
        <end position="188"/>
    </location>
</feature>
<proteinExistence type="predicted"/>
<dbReference type="EMBL" id="JAMFLX010000019">
    <property type="protein sequence ID" value="MCL6271065.1"/>
    <property type="molecule type" value="Genomic_DNA"/>
</dbReference>
<dbReference type="Proteomes" id="UP001203338">
    <property type="component" value="Unassembled WGS sequence"/>
</dbReference>
<comment type="caution">
    <text evidence="6">The sequence shown here is derived from an EMBL/GenBank/DDBJ whole genome shotgun (WGS) entry which is preliminary data.</text>
</comment>
<accession>A0ABT0PI84</accession>
<evidence type="ECO:0000313" key="6">
    <source>
        <dbReference type="EMBL" id="MCL6271065.1"/>
    </source>
</evidence>
<evidence type="ECO:0000259" key="5">
    <source>
        <dbReference type="SMART" id="SM01144"/>
    </source>
</evidence>
<evidence type="ECO:0000256" key="4">
    <source>
        <dbReference type="ARBA" id="ARBA00022694"/>
    </source>
</evidence>
<dbReference type="InterPro" id="IPR039262">
    <property type="entry name" value="DTWD2/TAPT"/>
</dbReference>
<name>A0ABT0PI84_9GAMM</name>
<evidence type="ECO:0000256" key="2">
    <source>
        <dbReference type="ARBA" id="ARBA00022679"/>
    </source>
</evidence>
<reference evidence="6 7" key="1">
    <citation type="submission" date="2022-05" db="EMBL/GenBank/DDBJ databases">
        <authorList>
            <person name="Park J.-S."/>
        </authorList>
    </citation>
    <scope>NUCLEOTIDE SEQUENCE [LARGE SCALE GENOMIC DNA]</scope>
    <source>
        <strain evidence="6 7">2012CJ34-2</strain>
    </source>
</reference>
<organism evidence="6 7">
    <name type="scientific">Parendozoicomonas callyspongiae</name>
    <dbReference type="NCBI Taxonomy" id="2942213"/>
    <lineage>
        <taxon>Bacteria</taxon>
        <taxon>Pseudomonadati</taxon>
        <taxon>Pseudomonadota</taxon>
        <taxon>Gammaproteobacteria</taxon>
        <taxon>Oceanospirillales</taxon>
        <taxon>Endozoicomonadaceae</taxon>
        <taxon>Parendozoicomonas</taxon>
    </lineage>
</organism>
<dbReference type="EC" id="2.5.1.25" evidence="1"/>
<dbReference type="InterPro" id="IPR005636">
    <property type="entry name" value="DTW"/>
</dbReference>
<dbReference type="Pfam" id="PF03942">
    <property type="entry name" value="DTW"/>
    <property type="match status" value="1"/>
</dbReference>
<dbReference type="SMART" id="SM01144">
    <property type="entry name" value="DTW"/>
    <property type="match status" value="1"/>
</dbReference>
<keyword evidence="7" id="KW-1185">Reference proteome</keyword>
<dbReference type="PANTHER" id="PTHR21392">
    <property type="entry name" value="TRNA-URIDINE AMINOCARBOXYPROPYLTRANSFERASE 2"/>
    <property type="match status" value="1"/>
</dbReference>
<evidence type="ECO:0000313" key="7">
    <source>
        <dbReference type="Proteomes" id="UP001203338"/>
    </source>
</evidence>
<sequence length="211" mass="24304">MPQSACICELTPELDTEASFWLLMHHNEQYKPTNTGRLLLSAIKGGGRTIWQRKEPDFRLLHLLARKDRYPILVFPEPLAVNNSVASPAETAAQSRHGRKPVFLLLDATWQQARKMYNHSPYLYNLPVLGINPERPSRYQLRRSQKESHLCTAEVGAECLAWLGENSAANVMHDYFDVFNERYQAARNNQIITESDAMVRLRQYRAECGQF</sequence>
<gene>
    <name evidence="6" type="ORF">M3P05_14125</name>
</gene>
<evidence type="ECO:0000256" key="3">
    <source>
        <dbReference type="ARBA" id="ARBA00022691"/>
    </source>
</evidence>
<protein>
    <recommendedName>
        <fullName evidence="1">tRNA-uridine aminocarboxypropyltransferase</fullName>
        <ecNumber evidence="1">2.5.1.25</ecNumber>
    </recommendedName>
</protein>
<evidence type="ECO:0000256" key="1">
    <source>
        <dbReference type="ARBA" id="ARBA00012386"/>
    </source>
</evidence>
<dbReference type="PANTHER" id="PTHR21392:SF1">
    <property type="entry name" value="TRNA-URIDINE AMINOCARBOXYPROPYLTRANSFERASE"/>
    <property type="match status" value="1"/>
</dbReference>
<keyword evidence="3" id="KW-0949">S-adenosyl-L-methionine</keyword>